<keyword evidence="3 7" id="KW-0808">Transferase</keyword>
<evidence type="ECO:0000256" key="4">
    <source>
        <dbReference type="ARBA" id="ARBA00023315"/>
    </source>
</evidence>
<evidence type="ECO:0000256" key="1">
    <source>
        <dbReference type="ARBA" id="ARBA00010982"/>
    </source>
</evidence>
<evidence type="ECO:0000256" key="6">
    <source>
        <dbReference type="PIRSR" id="PIRSR000429-1"/>
    </source>
</evidence>
<dbReference type="EMBL" id="WUUQ01000006">
    <property type="protein sequence ID" value="MXQ74360.1"/>
    <property type="molecule type" value="Genomic_DNA"/>
</dbReference>
<organism evidence="10 11">
    <name type="scientific">Copranaerobaculum intestinale</name>
    <dbReference type="NCBI Taxonomy" id="2692629"/>
    <lineage>
        <taxon>Bacteria</taxon>
        <taxon>Bacillati</taxon>
        <taxon>Bacillota</taxon>
        <taxon>Erysipelotrichia</taxon>
        <taxon>Erysipelotrichales</taxon>
        <taxon>Erysipelotrichaceae</taxon>
        <taxon>Copranaerobaculum</taxon>
    </lineage>
</organism>
<reference evidence="10 11" key="2">
    <citation type="submission" date="2020-01" db="EMBL/GenBank/DDBJ databases">
        <title>Clostridiaceae sp. nov. isolated from the gut of human by culturomics.</title>
        <authorList>
            <person name="Chang Y."/>
        </authorList>
    </citation>
    <scope>NUCLEOTIDE SEQUENCE [LARGE SCALE GENOMIC DNA]</scope>
    <source>
        <strain evidence="10 11">DONG20-135</strain>
    </source>
</reference>
<dbReference type="FunFam" id="3.40.47.10:FF:000010">
    <property type="entry name" value="Acetyl-CoA acetyltransferase (Thiolase)"/>
    <property type="match status" value="1"/>
</dbReference>
<dbReference type="PANTHER" id="PTHR18919:SF107">
    <property type="entry name" value="ACETYL-COA ACETYLTRANSFERASE, CYTOSOLIC"/>
    <property type="match status" value="1"/>
</dbReference>
<dbReference type="CDD" id="cd00751">
    <property type="entry name" value="thiolase"/>
    <property type="match status" value="1"/>
</dbReference>
<dbReference type="InterPro" id="IPR020615">
    <property type="entry name" value="Thiolase_acyl_enz_int_AS"/>
</dbReference>
<protein>
    <recommendedName>
        <fullName evidence="2">acetyl-CoA C-acetyltransferase</fullName>
        <ecNumber evidence="2">2.3.1.9</ecNumber>
    </recommendedName>
    <alternativeName>
        <fullName evidence="5">Acetoacetyl-CoA thiolase</fullName>
    </alternativeName>
</protein>
<comment type="similarity">
    <text evidence="1 7">Belongs to the thiolase-like superfamily. Thiolase family.</text>
</comment>
<feature type="domain" description="Thiolase N-terminal" evidence="8">
    <location>
        <begin position="5"/>
        <end position="263"/>
    </location>
</feature>
<keyword evidence="4 7" id="KW-0012">Acyltransferase</keyword>
<evidence type="ECO:0000256" key="7">
    <source>
        <dbReference type="RuleBase" id="RU003557"/>
    </source>
</evidence>
<evidence type="ECO:0000313" key="11">
    <source>
        <dbReference type="Proteomes" id="UP000434036"/>
    </source>
</evidence>
<dbReference type="EC" id="2.3.1.9" evidence="2"/>
<dbReference type="InterPro" id="IPR016039">
    <property type="entry name" value="Thiolase-like"/>
</dbReference>
<dbReference type="PANTHER" id="PTHR18919">
    <property type="entry name" value="ACETYL-COA C-ACYLTRANSFERASE"/>
    <property type="match status" value="1"/>
</dbReference>
<feature type="active site" description="Proton acceptor" evidence="6">
    <location>
        <position position="387"/>
    </location>
</feature>
<evidence type="ECO:0000256" key="3">
    <source>
        <dbReference type="ARBA" id="ARBA00022679"/>
    </source>
</evidence>
<comment type="caution">
    <text evidence="10">The sequence shown here is derived from an EMBL/GenBank/DDBJ whole genome shotgun (WGS) entry which is preliminary data.</text>
</comment>
<dbReference type="InterPro" id="IPR002155">
    <property type="entry name" value="Thiolase"/>
</dbReference>
<feature type="domain" description="Thiolase C-terminal" evidence="9">
    <location>
        <begin position="271"/>
        <end position="399"/>
    </location>
</feature>
<keyword evidence="11" id="KW-1185">Reference proteome</keyword>
<dbReference type="InterPro" id="IPR020617">
    <property type="entry name" value="Thiolase_C"/>
</dbReference>
<dbReference type="RefSeq" id="WP_160625738.1">
    <property type="nucleotide sequence ID" value="NZ_WUUQ01000006.1"/>
</dbReference>
<evidence type="ECO:0000256" key="2">
    <source>
        <dbReference type="ARBA" id="ARBA00012705"/>
    </source>
</evidence>
<dbReference type="InterPro" id="IPR020613">
    <property type="entry name" value="Thiolase_CS"/>
</dbReference>
<reference evidence="10 11" key="1">
    <citation type="submission" date="2019-12" db="EMBL/GenBank/DDBJ databases">
        <authorList>
            <person name="Yang R."/>
        </authorList>
    </citation>
    <scope>NUCLEOTIDE SEQUENCE [LARGE SCALE GENOMIC DNA]</scope>
    <source>
        <strain evidence="10 11">DONG20-135</strain>
    </source>
</reference>
<gene>
    <name evidence="10" type="ORF">GSF08_10535</name>
</gene>
<dbReference type="NCBIfam" id="TIGR01930">
    <property type="entry name" value="AcCoA-C-Actrans"/>
    <property type="match status" value="1"/>
</dbReference>
<dbReference type="Pfam" id="PF00108">
    <property type="entry name" value="Thiolase_N"/>
    <property type="match status" value="1"/>
</dbReference>
<accession>A0A6N8U929</accession>
<dbReference type="PROSITE" id="PS00098">
    <property type="entry name" value="THIOLASE_1"/>
    <property type="match status" value="1"/>
</dbReference>
<dbReference type="AlphaFoldDB" id="A0A6N8U929"/>
<proteinExistence type="inferred from homology"/>
<sequence length="400" mass="42419">MRKTYVVSAKRSAIGSFLGSLTTVKPEVLGSTVVKALLEDAKVAPENVNEVIVGNVLSAGLGQNVARQVSILSGIPETVCAHSVNMVCGSGLRTVMEGAMSIQCGFNDIVVAGGVESMSGAPYLVPGNARTGNKMGNFTTVDHMIYDALTDAFDNIHMGVTAENIAAKYSITREMQDDFAYASQQKAIAAVDSGRFKDEIVPVEVKKRKETVIFDTDEHPNRKSTREKLATLRPAFIKDGSVTAGNASGINDGASFVLLASEDAVKKYNLNVLCEIVGFGQGGVDPKVMGLGPTPAIRNALNQAEMKLDDVELVELNEAFAAQSLGVIHELVEEHKIDRDAFMEKTNVNGGAIALGHPVGASGNRIFVTLIHEMMKRDLHTGLASLCIGGGMGTAVIVKR</sequence>
<dbReference type="Gene3D" id="3.40.47.10">
    <property type="match status" value="2"/>
</dbReference>
<dbReference type="Pfam" id="PF02803">
    <property type="entry name" value="Thiolase_C"/>
    <property type="match status" value="1"/>
</dbReference>
<dbReference type="SUPFAM" id="SSF53901">
    <property type="entry name" value="Thiolase-like"/>
    <property type="match status" value="2"/>
</dbReference>
<name>A0A6N8U929_9FIRM</name>
<dbReference type="PROSITE" id="PS00737">
    <property type="entry name" value="THIOLASE_2"/>
    <property type="match status" value="1"/>
</dbReference>
<feature type="active site" description="Acyl-thioester intermediate" evidence="6">
    <location>
        <position position="88"/>
    </location>
</feature>
<feature type="active site" description="Proton acceptor" evidence="6">
    <location>
        <position position="357"/>
    </location>
</feature>
<evidence type="ECO:0000259" key="8">
    <source>
        <dbReference type="Pfam" id="PF00108"/>
    </source>
</evidence>
<dbReference type="InterPro" id="IPR020616">
    <property type="entry name" value="Thiolase_N"/>
</dbReference>
<dbReference type="GO" id="GO:0003985">
    <property type="term" value="F:acetyl-CoA C-acetyltransferase activity"/>
    <property type="evidence" value="ECO:0007669"/>
    <property type="project" value="UniProtKB-EC"/>
</dbReference>
<dbReference type="Proteomes" id="UP000434036">
    <property type="component" value="Unassembled WGS sequence"/>
</dbReference>
<evidence type="ECO:0000256" key="5">
    <source>
        <dbReference type="ARBA" id="ARBA00030755"/>
    </source>
</evidence>
<dbReference type="PROSITE" id="PS00099">
    <property type="entry name" value="THIOLASE_3"/>
    <property type="match status" value="1"/>
</dbReference>
<evidence type="ECO:0000313" key="10">
    <source>
        <dbReference type="EMBL" id="MXQ74360.1"/>
    </source>
</evidence>
<dbReference type="PIRSF" id="PIRSF000429">
    <property type="entry name" value="Ac-CoA_Ac_transf"/>
    <property type="match status" value="1"/>
</dbReference>
<evidence type="ECO:0000259" key="9">
    <source>
        <dbReference type="Pfam" id="PF02803"/>
    </source>
</evidence>
<dbReference type="InterPro" id="IPR020610">
    <property type="entry name" value="Thiolase_AS"/>
</dbReference>